<evidence type="ECO:0000313" key="2">
    <source>
        <dbReference type="EMBL" id="SFZ70696.1"/>
    </source>
</evidence>
<name>A0A1M4NFN2_HELAC</name>
<protein>
    <submittedName>
        <fullName evidence="3">OMP1295</fullName>
    </submittedName>
    <submittedName>
        <fullName evidence="2">OMP375</fullName>
    </submittedName>
    <submittedName>
        <fullName evidence="1">OMP685</fullName>
    </submittedName>
</protein>
<organism evidence="2">
    <name type="scientific">Helicobacter acinonychis</name>
    <name type="common">Helicobacter acinonyx</name>
    <dbReference type="NCBI Taxonomy" id="212"/>
    <lineage>
        <taxon>Bacteria</taxon>
        <taxon>Pseudomonadati</taxon>
        <taxon>Campylobacterota</taxon>
        <taxon>Epsilonproteobacteria</taxon>
        <taxon>Campylobacterales</taxon>
        <taxon>Helicobacteraceae</taxon>
        <taxon>Helicobacter</taxon>
    </lineage>
</organism>
<evidence type="ECO:0000313" key="1">
    <source>
        <dbReference type="EMBL" id="SFZ70381.1"/>
    </source>
</evidence>
<evidence type="ECO:0000313" key="3">
    <source>
        <dbReference type="EMBL" id="SFZ70805.1"/>
    </source>
</evidence>
<gene>
    <name evidence="2" type="primary">omp375</name>
    <name evidence="3" type="synonym">omp1295</name>
    <name evidence="1" type="synonym">omp685</name>
</gene>
<dbReference type="EMBL" id="LT632893">
    <property type="protein sequence ID" value="SFZ70805.1"/>
    <property type="molecule type" value="Genomic_DNA"/>
</dbReference>
<dbReference type="EMBL" id="LT632695">
    <property type="protein sequence ID" value="SFZ70381.1"/>
    <property type="molecule type" value="Genomic_DNA"/>
</dbReference>
<accession>A0A1M4NFN2</accession>
<reference evidence="2" key="1">
    <citation type="submission" date="2016-10" db="EMBL/GenBank/DDBJ databases">
        <title>Proteomic and phylogenetic analysis of the outer membrane protein repertoire of gastric Helicobacter species.</title>
        <authorList>
            <person name="Joosten M."/>
        </authorList>
    </citation>
    <scope>NUCLEOTIDE SEQUENCE</scope>
    <source>
        <strain evidence="1">Acino1</strain>
        <strain evidence="2">Acino2</strain>
        <strain evidence="3">Acino4</strain>
    </source>
</reference>
<dbReference type="EMBL" id="LT632832">
    <property type="protein sequence ID" value="SFZ70696.1"/>
    <property type="molecule type" value="Genomic_DNA"/>
</dbReference>
<dbReference type="PRINTS" id="PR01776">
    <property type="entry name" value="HPOMPFAMILY"/>
</dbReference>
<dbReference type="InterPro" id="IPR002718">
    <property type="entry name" value="OMP_Helicobacter"/>
</dbReference>
<dbReference type="Pfam" id="PF01856">
    <property type="entry name" value="HP_OMP"/>
    <property type="match status" value="1"/>
</dbReference>
<sequence>MEATLTSLEKSAADFKQQTTPQINQAETLANTLSKEANAITQELSNNHFQRVGMIGTQTNNGALNGFGLQASYKQFFGKNKRWGLRYYGFFDYNHTYIKLGFFNSDSNVLTYGVGSDLLFNFINDKKPTF</sequence>
<dbReference type="AlphaFoldDB" id="A0A1M4NFN2"/>
<proteinExistence type="predicted"/>